<dbReference type="Proteomes" id="UP001229346">
    <property type="component" value="Unassembled WGS sequence"/>
</dbReference>
<reference evidence="6 7" key="1">
    <citation type="submission" date="2023-07" db="EMBL/GenBank/DDBJ databases">
        <title>Sorghum-associated microbial communities from plants grown in Nebraska, USA.</title>
        <authorList>
            <person name="Schachtman D."/>
        </authorList>
    </citation>
    <scope>NUCLEOTIDE SEQUENCE [LARGE SCALE GENOMIC DNA]</scope>
    <source>
        <strain evidence="6 7">CC482</strain>
    </source>
</reference>
<proteinExistence type="predicted"/>
<evidence type="ECO:0000256" key="3">
    <source>
        <dbReference type="ARBA" id="ARBA00023163"/>
    </source>
</evidence>
<keyword evidence="7" id="KW-1185">Reference proteome</keyword>
<dbReference type="PANTHER" id="PTHR47506">
    <property type="entry name" value="TRANSCRIPTIONAL REGULATORY PROTEIN"/>
    <property type="match status" value="1"/>
</dbReference>
<evidence type="ECO:0000313" key="7">
    <source>
        <dbReference type="Proteomes" id="UP001229346"/>
    </source>
</evidence>
<dbReference type="Gene3D" id="1.10.10.60">
    <property type="entry name" value="Homeodomain-like"/>
    <property type="match status" value="1"/>
</dbReference>
<keyword evidence="1" id="KW-0805">Transcription regulation</keyword>
<evidence type="ECO:0000256" key="2">
    <source>
        <dbReference type="ARBA" id="ARBA00023125"/>
    </source>
</evidence>
<feature type="DNA-binding region" description="H-T-H motif" evidence="4">
    <location>
        <begin position="32"/>
        <end position="51"/>
    </location>
</feature>
<dbReference type="PROSITE" id="PS50977">
    <property type="entry name" value="HTH_TETR_2"/>
    <property type="match status" value="1"/>
</dbReference>
<keyword evidence="2 4" id="KW-0238">DNA-binding</keyword>
<dbReference type="InterPro" id="IPR011075">
    <property type="entry name" value="TetR_C"/>
</dbReference>
<dbReference type="EMBL" id="JAUSSU010000007">
    <property type="protein sequence ID" value="MDQ0114257.1"/>
    <property type="molecule type" value="Genomic_DNA"/>
</dbReference>
<feature type="domain" description="HTH tetR-type" evidence="5">
    <location>
        <begin position="9"/>
        <end position="69"/>
    </location>
</feature>
<dbReference type="InterPro" id="IPR001647">
    <property type="entry name" value="HTH_TetR"/>
</dbReference>
<evidence type="ECO:0000256" key="1">
    <source>
        <dbReference type="ARBA" id="ARBA00023015"/>
    </source>
</evidence>
<evidence type="ECO:0000259" key="5">
    <source>
        <dbReference type="PROSITE" id="PS50977"/>
    </source>
</evidence>
<sequence length="196" mass="21655">MHKMVRPKEFDERIALAAAMQVFWEKGYEATSIGDLTERMKIQRPSLYATFGGKKELFEAALKAYVQSSLTYVENKLRSAPSVKMSLLAYFQGIIEGAGGSNPVFGCLCVNTMVELAPHDPTFAHITGEFQARLTELFQRSIEDGIRSGELSNQLNPSSIARVLTLTAIGLSVTMKMKPDPSRVEHVAAEILTLLE</sequence>
<dbReference type="InterPro" id="IPR009057">
    <property type="entry name" value="Homeodomain-like_sf"/>
</dbReference>
<dbReference type="SUPFAM" id="SSF46689">
    <property type="entry name" value="Homeodomain-like"/>
    <property type="match status" value="1"/>
</dbReference>
<dbReference type="Pfam" id="PF16925">
    <property type="entry name" value="TetR_C_13"/>
    <property type="match status" value="1"/>
</dbReference>
<dbReference type="PRINTS" id="PR00455">
    <property type="entry name" value="HTHTETR"/>
</dbReference>
<protein>
    <submittedName>
        <fullName evidence="6">TetR/AcrR family transcriptional repressor of nem operon</fullName>
    </submittedName>
</protein>
<dbReference type="Gene3D" id="1.10.357.10">
    <property type="entry name" value="Tetracycline Repressor, domain 2"/>
    <property type="match status" value="1"/>
</dbReference>
<dbReference type="InterPro" id="IPR036271">
    <property type="entry name" value="Tet_transcr_reg_TetR-rel_C_sf"/>
</dbReference>
<dbReference type="SUPFAM" id="SSF48498">
    <property type="entry name" value="Tetracyclin repressor-like, C-terminal domain"/>
    <property type="match status" value="1"/>
</dbReference>
<keyword evidence="3" id="KW-0804">Transcription</keyword>
<name>A0ABT9U3N3_PAEHA</name>
<dbReference type="PANTHER" id="PTHR47506:SF1">
    <property type="entry name" value="HTH-TYPE TRANSCRIPTIONAL REGULATOR YJDC"/>
    <property type="match status" value="1"/>
</dbReference>
<organism evidence="6 7">
    <name type="scientific">Paenibacillus harenae</name>
    <dbReference type="NCBI Taxonomy" id="306543"/>
    <lineage>
        <taxon>Bacteria</taxon>
        <taxon>Bacillati</taxon>
        <taxon>Bacillota</taxon>
        <taxon>Bacilli</taxon>
        <taxon>Bacillales</taxon>
        <taxon>Paenibacillaceae</taxon>
        <taxon>Paenibacillus</taxon>
    </lineage>
</organism>
<dbReference type="Pfam" id="PF00440">
    <property type="entry name" value="TetR_N"/>
    <property type="match status" value="1"/>
</dbReference>
<gene>
    <name evidence="6" type="ORF">J2T15_003712</name>
</gene>
<evidence type="ECO:0000256" key="4">
    <source>
        <dbReference type="PROSITE-ProRule" id="PRU00335"/>
    </source>
</evidence>
<evidence type="ECO:0000313" key="6">
    <source>
        <dbReference type="EMBL" id="MDQ0114257.1"/>
    </source>
</evidence>
<comment type="caution">
    <text evidence="6">The sequence shown here is derived from an EMBL/GenBank/DDBJ whole genome shotgun (WGS) entry which is preliminary data.</text>
</comment>
<accession>A0ABT9U3N3</accession>